<dbReference type="InterPro" id="IPR013162">
    <property type="entry name" value="CD80_C2-set"/>
</dbReference>
<dbReference type="Gene3D" id="2.60.40.10">
    <property type="entry name" value="Immunoglobulins"/>
    <property type="match status" value="3"/>
</dbReference>
<dbReference type="InterPro" id="IPR036116">
    <property type="entry name" value="FN3_sf"/>
</dbReference>
<dbReference type="Pfam" id="PF00041">
    <property type="entry name" value="fn3"/>
    <property type="match status" value="1"/>
</dbReference>
<dbReference type="PROSITE" id="PS50835">
    <property type="entry name" value="IG_LIKE"/>
    <property type="match status" value="3"/>
</dbReference>
<dbReference type="Pfam" id="PF08205">
    <property type="entry name" value="C2-set_2"/>
    <property type="match status" value="1"/>
</dbReference>
<evidence type="ECO:0000256" key="3">
    <source>
        <dbReference type="ARBA" id="ARBA00023157"/>
    </source>
</evidence>
<organism evidence="9 10">
    <name type="scientific">Sinanodonta woodiana</name>
    <name type="common">Chinese pond mussel</name>
    <name type="synonym">Anodonta woodiana</name>
    <dbReference type="NCBI Taxonomy" id="1069815"/>
    <lineage>
        <taxon>Eukaryota</taxon>
        <taxon>Metazoa</taxon>
        <taxon>Spiralia</taxon>
        <taxon>Lophotrochozoa</taxon>
        <taxon>Mollusca</taxon>
        <taxon>Bivalvia</taxon>
        <taxon>Autobranchia</taxon>
        <taxon>Heteroconchia</taxon>
        <taxon>Palaeoheterodonta</taxon>
        <taxon>Unionida</taxon>
        <taxon>Unionoidea</taxon>
        <taxon>Unionidae</taxon>
        <taxon>Unioninae</taxon>
        <taxon>Sinanodonta</taxon>
    </lineage>
</organism>
<sequence>MNRAVPLKGSSLVLSCELSFINGFIKLWKGNQTVADCASMDYECSFYSGYSSTANQTGVFTTISSLTRENEGTYICKLLMHSTESQSNSLTIVVYTIPSRLDFTQVPDGNVDLGVTSARLQCTTSGCTYPPPSIQWLTQSQTASSPYEVYKIVNPAGTGGSCVLPGQLFTSTLDLRQNTTWSDNSDKVLIFSCRIEYPDSTMNLISSGSHTVRFAVRVTEAFLQQNNQNITSTLTVNSGVPVTLTCVTGTSRPAPTIDWYIGSQSIGSGTSLTFTPSNTDHNEVIFCQVYNIDPNLKVNSSKSSLFVRVRVTEAYLQQNNQNITSTLIVNSGEPVILTCVTGTSRPDPNIGWYIGSRSIGSGTSLTFTPSNTDHNEVIFCQAYSIDPNLKVASNKPRLIVRAAPKILDVSPSYKGYAGQYSMIQFNFNSITKENLTVTARHSNTSGLIHQGIIQPILPYSIPVNSSQIPMPDFRGSISIGIMSENDFGLYVIEVKNIVGSDSENIQIIRQITPEKPSSFHATNVQEKQLSLRWQAGYNGGYTQTFIVQISHDNITWNNASQVSAGNRDGWFTTVIEDLIPGSDYYFRLCAYNINGRGDLADVQLAIRTLKDVCASDGISVGGAVGAGVGGAVGGIVVGFIGAIIAFTIRRQLNGSKCSCLRSKMRTDDELHSYSNTEMNPQTVKPIYEELNKGNTEQRVYDKISPLEG</sequence>
<dbReference type="CDD" id="cd00063">
    <property type="entry name" value="FN3"/>
    <property type="match status" value="1"/>
</dbReference>
<evidence type="ECO:0000256" key="5">
    <source>
        <dbReference type="ARBA" id="ARBA00023319"/>
    </source>
</evidence>
<keyword evidence="6" id="KW-1133">Transmembrane helix</keyword>
<protein>
    <submittedName>
        <fullName evidence="9">Uncharacterized protein</fullName>
    </submittedName>
</protein>
<feature type="domain" description="Ig-like" evidence="7">
    <location>
        <begin position="321"/>
        <end position="392"/>
    </location>
</feature>
<feature type="domain" description="Ig-like" evidence="7">
    <location>
        <begin position="228"/>
        <end position="304"/>
    </location>
</feature>
<evidence type="ECO:0000256" key="4">
    <source>
        <dbReference type="ARBA" id="ARBA00023180"/>
    </source>
</evidence>
<evidence type="ECO:0000313" key="10">
    <source>
        <dbReference type="Proteomes" id="UP001634394"/>
    </source>
</evidence>
<keyword evidence="5" id="KW-0393">Immunoglobulin domain</keyword>
<dbReference type="EMBL" id="JBJQND010000002">
    <property type="protein sequence ID" value="KAL3887480.1"/>
    <property type="molecule type" value="Genomic_DNA"/>
</dbReference>
<evidence type="ECO:0000256" key="1">
    <source>
        <dbReference type="ARBA" id="ARBA00004479"/>
    </source>
</evidence>
<evidence type="ECO:0000256" key="2">
    <source>
        <dbReference type="ARBA" id="ARBA00023136"/>
    </source>
</evidence>
<dbReference type="InterPro" id="IPR036179">
    <property type="entry name" value="Ig-like_dom_sf"/>
</dbReference>
<dbReference type="AlphaFoldDB" id="A0ABD3XMU9"/>
<evidence type="ECO:0000259" key="8">
    <source>
        <dbReference type="PROSITE" id="PS50853"/>
    </source>
</evidence>
<keyword evidence="10" id="KW-1185">Reference proteome</keyword>
<evidence type="ECO:0000313" key="9">
    <source>
        <dbReference type="EMBL" id="KAL3887480.1"/>
    </source>
</evidence>
<dbReference type="InterPro" id="IPR013783">
    <property type="entry name" value="Ig-like_fold"/>
</dbReference>
<dbReference type="PANTHER" id="PTHR11640:SF158">
    <property type="entry name" value="V-SET AND IMMUNOGLOBULIN DOMAIN-CONTAINING PROTEIN 10-LIKE 2"/>
    <property type="match status" value="1"/>
</dbReference>
<keyword evidence="4" id="KW-0325">Glycoprotein</keyword>
<gene>
    <name evidence="9" type="ORF">ACJMK2_027421</name>
</gene>
<feature type="domain" description="Fibronectin type-III" evidence="8">
    <location>
        <begin position="515"/>
        <end position="611"/>
    </location>
</feature>
<dbReference type="PROSITE" id="PS50853">
    <property type="entry name" value="FN3"/>
    <property type="match status" value="1"/>
</dbReference>
<keyword evidence="2 6" id="KW-0472">Membrane</keyword>
<name>A0ABD3XMU9_SINWO</name>
<dbReference type="SMART" id="SM00060">
    <property type="entry name" value="FN3"/>
    <property type="match status" value="1"/>
</dbReference>
<proteinExistence type="predicted"/>
<feature type="domain" description="Ig-like" evidence="7">
    <location>
        <begin position="98"/>
        <end position="203"/>
    </location>
</feature>
<feature type="transmembrane region" description="Helical" evidence="6">
    <location>
        <begin position="623"/>
        <end position="646"/>
    </location>
</feature>
<dbReference type="GO" id="GO:0016020">
    <property type="term" value="C:membrane"/>
    <property type="evidence" value="ECO:0007669"/>
    <property type="project" value="UniProtKB-SubCell"/>
</dbReference>
<dbReference type="PANTHER" id="PTHR11640">
    <property type="entry name" value="NEPHRIN"/>
    <property type="match status" value="1"/>
</dbReference>
<reference evidence="9 10" key="1">
    <citation type="submission" date="2024-11" db="EMBL/GenBank/DDBJ databases">
        <title>Chromosome-level genome assembly of the freshwater bivalve Anodonta woodiana.</title>
        <authorList>
            <person name="Chen X."/>
        </authorList>
    </citation>
    <scope>NUCLEOTIDE SEQUENCE [LARGE SCALE GENOMIC DNA]</scope>
    <source>
        <strain evidence="9">MN2024</strain>
        <tissue evidence="9">Gills</tissue>
    </source>
</reference>
<accession>A0ABD3XMU9</accession>
<dbReference type="InterPro" id="IPR003599">
    <property type="entry name" value="Ig_sub"/>
</dbReference>
<dbReference type="Proteomes" id="UP001634394">
    <property type="component" value="Unassembled WGS sequence"/>
</dbReference>
<keyword evidence="6" id="KW-0812">Transmembrane</keyword>
<dbReference type="InterPro" id="IPR051275">
    <property type="entry name" value="Cell_adhesion_signaling"/>
</dbReference>
<dbReference type="SUPFAM" id="SSF49265">
    <property type="entry name" value="Fibronectin type III"/>
    <property type="match status" value="1"/>
</dbReference>
<dbReference type="SUPFAM" id="SSF48726">
    <property type="entry name" value="Immunoglobulin"/>
    <property type="match status" value="3"/>
</dbReference>
<evidence type="ECO:0000259" key="7">
    <source>
        <dbReference type="PROSITE" id="PS50835"/>
    </source>
</evidence>
<keyword evidence="3" id="KW-1015">Disulfide bond</keyword>
<evidence type="ECO:0000256" key="6">
    <source>
        <dbReference type="SAM" id="Phobius"/>
    </source>
</evidence>
<dbReference type="InterPro" id="IPR007110">
    <property type="entry name" value="Ig-like_dom"/>
</dbReference>
<dbReference type="SMART" id="SM00409">
    <property type="entry name" value="IG"/>
    <property type="match status" value="3"/>
</dbReference>
<dbReference type="InterPro" id="IPR003961">
    <property type="entry name" value="FN3_dom"/>
</dbReference>
<comment type="caution">
    <text evidence="9">The sequence shown here is derived from an EMBL/GenBank/DDBJ whole genome shotgun (WGS) entry which is preliminary data.</text>
</comment>
<comment type="subcellular location">
    <subcellularLocation>
        <location evidence="1">Membrane</location>
        <topology evidence="1">Single-pass type I membrane protein</topology>
    </subcellularLocation>
</comment>